<protein>
    <submittedName>
        <fullName evidence="3">Uncharacterized protein</fullName>
    </submittedName>
</protein>
<keyword evidence="2" id="KW-0812">Transmembrane</keyword>
<dbReference type="InterPro" id="IPR027417">
    <property type="entry name" value="P-loop_NTPase"/>
</dbReference>
<feature type="transmembrane region" description="Helical" evidence="2">
    <location>
        <begin position="331"/>
        <end position="355"/>
    </location>
</feature>
<evidence type="ECO:0000256" key="2">
    <source>
        <dbReference type="SAM" id="Phobius"/>
    </source>
</evidence>
<keyword evidence="1" id="KW-0175">Coiled coil</keyword>
<dbReference type="RefSeq" id="WP_183254190.1">
    <property type="nucleotide sequence ID" value="NZ_BAAAFF010000002.1"/>
</dbReference>
<evidence type="ECO:0000313" key="3">
    <source>
        <dbReference type="EMBL" id="MBB5292089.1"/>
    </source>
</evidence>
<keyword evidence="4" id="KW-1185">Reference proteome</keyword>
<comment type="caution">
    <text evidence="3">The sequence shown here is derived from an EMBL/GenBank/DDBJ whole genome shotgun (WGS) entry which is preliminary data.</text>
</comment>
<accession>A0A7W8HYL8</accession>
<feature type="transmembrane region" description="Helical" evidence="2">
    <location>
        <begin position="470"/>
        <end position="488"/>
    </location>
</feature>
<evidence type="ECO:0000256" key="1">
    <source>
        <dbReference type="SAM" id="Coils"/>
    </source>
</evidence>
<keyword evidence="2" id="KW-0472">Membrane</keyword>
<name>A0A7W8HYL8_9CAUL</name>
<feature type="transmembrane region" description="Helical" evidence="2">
    <location>
        <begin position="424"/>
        <end position="449"/>
    </location>
</feature>
<evidence type="ECO:0000313" key="4">
    <source>
        <dbReference type="Proteomes" id="UP000566663"/>
    </source>
</evidence>
<feature type="coiled-coil region" evidence="1">
    <location>
        <begin position="102"/>
        <end position="137"/>
    </location>
</feature>
<organism evidence="3 4">
    <name type="scientific">Brevundimonas basaltis</name>
    <dbReference type="NCBI Taxonomy" id="472166"/>
    <lineage>
        <taxon>Bacteria</taxon>
        <taxon>Pseudomonadati</taxon>
        <taxon>Pseudomonadota</taxon>
        <taxon>Alphaproteobacteria</taxon>
        <taxon>Caulobacterales</taxon>
        <taxon>Caulobacteraceae</taxon>
        <taxon>Brevundimonas</taxon>
    </lineage>
</organism>
<gene>
    <name evidence="3" type="ORF">HNQ67_001609</name>
</gene>
<dbReference type="Proteomes" id="UP000566663">
    <property type="component" value="Unassembled WGS sequence"/>
</dbReference>
<keyword evidence="2" id="KW-1133">Transmembrane helix</keyword>
<feature type="transmembrane region" description="Helical" evidence="2">
    <location>
        <begin position="494"/>
        <end position="517"/>
    </location>
</feature>
<dbReference type="SUPFAM" id="SSF52540">
    <property type="entry name" value="P-loop containing nucleoside triphosphate hydrolases"/>
    <property type="match status" value="1"/>
</dbReference>
<reference evidence="3 4" key="1">
    <citation type="submission" date="2020-08" db="EMBL/GenBank/DDBJ databases">
        <title>Genomic Encyclopedia of Type Strains, Phase IV (KMG-IV): sequencing the most valuable type-strain genomes for metagenomic binning, comparative biology and taxonomic classification.</title>
        <authorList>
            <person name="Goeker M."/>
        </authorList>
    </citation>
    <scope>NUCLEOTIDE SEQUENCE [LARGE SCALE GENOMIC DNA]</scope>
    <source>
        <strain evidence="3 4">DSM 25335</strain>
    </source>
</reference>
<dbReference type="EMBL" id="JACHFZ010000003">
    <property type="protein sequence ID" value="MBB5292089.1"/>
    <property type="molecule type" value="Genomic_DNA"/>
</dbReference>
<proteinExistence type="predicted"/>
<dbReference type="AlphaFoldDB" id="A0A7W8HYL8"/>
<sequence>MTGAAKSRTDAANNRLQPWCSGSKMAVLSPMRAAPRGADLKRYWSAGPARWPRRGGTSVLLAILACLAFSPGARAEAGAGAAPVLNATPPSAASGDAGPTPEEQARVEADRLEAARLEAARRARSTAEQQIALERRRLAAYALVLSAAESRLDAAAGDRDVEAEAALGLRQQAVEAHSRPAVADAVYDELRTELRATRSRLDATLRRASRGTDLPPAPVLETNDLAPGDSLSALRTLQAALQERRDRLAVRQHADDRTEARLLLGRLTLLNQARLDLLPHLSTGKRRALTSFSPAAWNQVSAEFEHLALIIRYHAFVLIDAARQGVLGRDILSASVLLAASTVMWVLAFVVFAIWRTTARRLFPVWEQRLQAKNLATLRASPEFRLKLLRLFMSVRGPLEWLVLLFVLRGFLPTHVRALLEVQILGLIVGWLLIAAVATRLLDALFGAGGARTSRSTRALGPLRLRSMRLVSNVSVGFILVLTLTARLVGKGAFYHWVLAIGWPAAALTLMLLVAWWREVVFEQLARQRRPGGVQRWMLANRTGRYAPVAALAATVDVVVRGLARSARTVGSRFVSVRRTLAFLFRQELNRADRSSVSDLIDLPPAPFDSLSPTAAGEVWITTRLQPMLDRLAEPGAAGLIALVGEWGSGKSAALDHLYGRLDDVRRMTAVDLMKAPDRRASRGDAAVMLVDDVEALVRFDVGGLAAFDRCIDRARRSADGTLWVLSIDSAAWPLISRLRHVRTLFRTVIEVPRWTDTAVAELLGSRTAQAGLRPLYDRMIEDAGSMDEIDLAEAVEAKSAAFMLLLWDASAGNPGVALHLWRSVLGVGPDGRVFVRPLHPLAEATIERLPLEALFVYRAVLRQPDADGTDVAAATRLPAGMVADILSAGVREGHLLRTGETHRISWDWFRPLTRSLVRHHLGDAP</sequence>